<evidence type="ECO:0000313" key="1">
    <source>
        <dbReference type="EMBL" id="KAJ3655257.1"/>
    </source>
</evidence>
<dbReference type="AlphaFoldDB" id="A0AA38IJU3"/>
<reference evidence="1" key="1">
    <citation type="journal article" date="2023" name="G3 (Bethesda)">
        <title>Whole genome assemblies of Zophobas morio and Tenebrio molitor.</title>
        <authorList>
            <person name="Kaur S."/>
            <person name="Stinson S.A."/>
            <person name="diCenzo G.C."/>
        </authorList>
    </citation>
    <scope>NUCLEOTIDE SEQUENCE</scope>
    <source>
        <strain evidence="1">QUZm001</strain>
    </source>
</reference>
<comment type="caution">
    <text evidence="1">The sequence shown here is derived from an EMBL/GenBank/DDBJ whole genome shotgun (WGS) entry which is preliminary data.</text>
</comment>
<protein>
    <submittedName>
        <fullName evidence="1">Uncharacterized protein</fullName>
    </submittedName>
</protein>
<proteinExistence type="predicted"/>
<dbReference type="Proteomes" id="UP001168821">
    <property type="component" value="Unassembled WGS sequence"/>
</dbReference>
<name>A0AA38IJU3_9CUCU</name>
<sequence>MLFFEEIDENSILCNEDNKEHNNSGRVRRNNVRGESRVCLFSYCLDFFRSFPKLIAFLKRQSTGYEPKISKILSREGVRRFMDTAPDETLLIKAVLTGSIAEACRRNELAQITIKDVDDR</sequence>
<gene>
    <name evidence="1" type="ORF">Zmor_014393</name>
</gene>
<keyword evidence="2" id="KW-1185">Reference proteome</keyword>
<dbReference type="EMBL" id="JALNTZ010000004">
    <property type="protein sequence ID" value="KAJ3655257.1"/>
    <property type="molecule type" value="Genomic_DNA"/>
</dbReference>
<evidence type="ECO:0000313" key="2">
    <source>
        <dbReference type="Proteomes" id="UP001168821"/>
    </source>
</evidence>
<accession>A0AA38IJU3</accession>
<organism evidence="1 2">
    <name type="scientific">Zophobas morio</name>
    <dbReference type="NCBI Taxonomy" id="2755281"/>
    <lineage>
        <taxon>Eukaryota</taxon>
        <taxon>Metazoa</taxon>
        <taxon>Ecdysozoa</taxon>
        <taxon>Arthropoda</taxon>
        <taxon>Hexapoda</taxon>
        <taxon>Insecta</taxon>
        <taxon>Pterygota</taxon>
        <taxon>Neoptera</taxon>
        <taxon>Endopterygota</taxon>
        <taxon>Coleoptera</taxon>
        <taxon>Polyphaga</taxon>
        <taxon>Cucujiformia</taxon>
        <taxon>Tenebrionidae</taxon>
        <taxon>Zophobas</taxon>
    </lineage>
</organism>